<name>A0A2V4N0E1_9ACTN</name>
<dbReference type="OrthoDB" id="4174361at2"/>
<organism evidence="1 2">
    <name type="scientific">Streptomyces tateyamensis</name>
    <dbReference type="NCBI Taxonomy" id="565073"/>
    <lineage>
        <taxon>Bacteria</taxon>
        <taxon>Bacillati</taxon>
        <taxon>Actinomycetota</taxon>
        <taxon>Actinomycetes</taxon>
        <taxon>Kitasatosporales</taxon>
        <taxon>Streptomycetaceae</taxon>
        <taxon>Streptomyces</taxon>
    </lineage>
</organism>
<proteinExistence type="predicted"/>
<dbReference type="EMBL" id="PYBW01000167">
    <property type="protein sequence ID" value="PYC66747.1"/>
    <property type="molecule type" value="Genomic_DNA"/>
</dbReference>
<dbReference type="RefSeq" id="WP_110673261.1">
    <property type="nucleotide sequence ID" value="NZ_PYBW01000167.1"/>
</dbReference>
<evidence type="ECO:0000313" key="1">
    <source>
        <dbReference type="EMBL" id="PYC66747.1"/>
    </source>
</evidence>
<dbReference type="AlphaFoldDB" id="A0A2V4N0E1"/>
<protein>
    <submittedName>
        <fullName evidence="1">Uncharacterized protein</fullName>
    </submittedName>
</protein>
<accession>A0A2V4N0E1</accession>
<keyword evidence="2" id="KW-1185">Reference proteome</keyword>
<dbReference type="Proteomes" id="UP000248039">
    <property type="component" value="Unassembled WGS sequence"/>
</dbReference>
<sequence>MRFGEPDRTDDLNLTVGESRLLASWDDPEAEDVHQLLYQGRPIRWTAPLPGGPWGRAGHIAAAHRDAKDAVVLTDPASGARTHRSVGQALDVLNRAHLGRLRAQRAMPDVPRGQQSAVGTVIVSGSPVRYTAVRSRSRDRRSCAVGWRR</sequence>
<gene>
    <name evidence="1" type="ORF">C7C46_31000</name>
</gene>
<comment type="caution">
    <text evidence="1">The sequence shown here is derived from an EMBL/GenBank/DDBJ whole genome shotgun (WGS) entry which is preliminary data.</text>
</comment>
<reference evidence="1 2" key="1">
    <citation type="submission" date="2018-03" db="EMBL/GenBank/DDBJ databases">
        <title>Bioinformatic expansion and discovery of thiopeptide antibiotics.</title>
        <authorList>
            <person name="Schwalen C.J."/>
            <person name="Hudson G.A."/>
            <person name="Mitchell D.A."/>
        </authorList>
    </citation>
    <scope>NUCLEOTIDE SEQUENCE [LARGE SCALE GENOMIC DNA]</scope>
    <source>
        <strain evidence="1 2">ATCC 21389</strain>
    </source>
</reference>
<evidence type="ECO:0000313" key="2">
    <source>
        <dbReference type="Proteomes" id="UP000248039"/>
    </source>
</evidence>